<evidence type="ECO:0000313" key="5">
    <source>
        <dbReference type="EMBL" id="MDO1447806.1"/>
    </source>
</evidence>
<comment type="caution">
    <text evidence="5">The sequence shown here is derived from an EMBL/GenBank/DDBJ whole genome shotgun (WGS) entry which is preliminary data.</text>
</comment>
<dbReference type="SMART" id="SM00347">
    <property type="entry name" value="HTH_MARR"/>
    <property type="match status" value="1"/>
</dbReference>
<dbReference type="PANTHER" id="PTHR42756">
    <property type="entry name" value="TRANSCRIPTIONAL REGULATOR, MARR"/>
    <property type="match status" value="1"/>
</dbReference>
<dbReference type="PROSITE" id="PS50995">
    <property type="entry name" value="HTH_MARR_2"/>
    <property type="match status" value="1"/>
</dbReference>
<dbReference type="PANTHER" id="PTHR42756:SF1">
    <property type="entry name" value="TRANSCRIPTIONAL REPRESSOR OF EMRAB OPERON"/>
    <property type="match status" value="1"/>
</dbReference>
<dbReference type="InterPro" id="IPR000835">
    <property type="entry name" value="HTH_MarR-typ"/>
</dbReference>
<dbReference type="InterPro" id="IPR036388">
    <property type="entry name" value="WH-like_DNA-bd_sf"/>
</dbReference>
<dbReference type="Proteomes" id="UP001168528">
    <property type="component" value="Unassembled WGS sequence"/>
</dbReference>
<keyword evidence="6" id="KW-1185">Reference proteome</keyword>
<keyword evidence="3" id="KW-0804">Transcription</keyword>
<evidence type="ECO:0000313" key="6">
    <source>
        <dbReference type="Proteomes" id="UP001168528"/>
    </source>
</evidence>
<keyword evidence="2" id="KW-0238">DNA-binding</keyword>
<reference evidence="5" key="1">
    <citation type="submission" date="2023-07" db="EMBL/GenBank/DDBJ databases">
        <title>The genome sequence of Rhodocytophaga aerolata KACC 12507.</title>
        <authorList>
            <person name="Zhang X."/>
        </authorList>
    </citation>
    <scope>NUCLEOTIDE SEQUENCE</scope>
    <source>
        <strain evidence="5">KACC 12507</strain>
    </source>
</reference>
<accession>A0ABT8R7Z5</accession>
<dbReference type="EMBL" id="JAUKPO010000008">
    <property type="protein sequence ID" value="MDO1447806.1"/>
    <property type="molecule type" value="Genomic_DNA"/>
</dbReference>
<gene>
    <name evidence="5" type="ORF">Q0590_16155</name>
</gene>
<feature type="domain" description="HTH marR-type" evidence="4">
    <location>
        <begin position="1"/>
        <end position="142"/>
    </location>
</feature>
<sequence>MDKEKWQSGTAPLGLYFSLLTKCFAGATVKKMSHIDLDKYFRVLVAVEQSKETITQQKLSDYFKTSKVSMVRIIDYLTGKGYLQRRVNTKDRREHFLILTEKAKKELPLIKQTLADVEASALQNFTEEQKQQFFQYLEKIYINMSELPAEDLFVVYQKVGESEQQSANVSVGDAAE</sequence>
<dbReference type="RefSeq" id="WP_302038610.1">
    <property type="nucleotide sequence ID" value="NZ_JAUKPO010000008.1"/>
</dbReference>
<evidence type="ECO:0000256" key="3">
    <source>
        <dbReference type="ARBA" id="ARBA00023163"/>
    </source>
</evidence>
<dbReference type="SUPFAM" id="SSF46785">
    <property type="entry name" value="Winged helix' DNA-binding domain"/>
    <property type="match status" value="1"/>
</dbReference>
<name>A0ABT8R7Z5_9BACT</name>
<evidence type="ECO:0000256" key="2">
    <source>
        <dbReference type="ARBA" id="ARBA00023125"/>
    </source>
</evidence>
<dbReference type="Pfam" id="PF12802">
    <property type="entry name" value="MarR_2"/>
    <property type="match status" value="1"/>
</dbReference>
<proteinExistence type="predicted"/>
<organism evidence="5 6">
    <name type="scientific">Rhodocytophaga aerolata</name>
    <dbReference type="NCBI Taxonomy" id="455078"/>
    <lineage>
        <taxon>Bacteria</taxon>
        <taxon>Pseudomonadati</taxon>
        <taxon>Bacteroidota</taxon>
        <taxon>Cytophagia</taxon>
        <taxon>Cytophagales</taxon>
        <taxon>Rhodocytophagaceae</taxon>
        <taxon>Rhodocytophaga</taxon>
    </lineage>
</organism>
<dbReference type="Gene3D" id="1.10.10.10">
    <property type="entry name" value="Winged helix-like DNA-binding domain superfamily/Winged helix DNA-binding domain"/>
    <property type="match status" value="1"/>
</dbReference>
<dbReference type="PRINTS" id="PR00598">
    <property type="entry name" value="HTHMARR"/>
</dbReference>
<protein>
    <submittedName>
        <fullName evidence="5">MarR family transcriptional regulator</fullName>
    </submittedName>
</protein>
<evidence type="ECO:0000256" key="1">
    <source>
        <dbReference type="ARBA" id="ARBA00023015"/>
    </source>
</evidence>
<dbReference type="InterPro" id="IPR036390">
    <property type="entry name" value="WH_DNA-bd_sf"/>
</dbReference>
<evidence type="ECO:0000259" key="4">
    <source>
        <dbReference type="PROSITE" id="PS50995"/>
    </source>
</evidence>
<keyword evidence="1" id="KW-0805">Transcription regulation</keyword>